<sequence length="484" mass="53885">MYLRVLLLLVFFGSCLPLFAQSVNTVRLYPQNPHYLSYRGQPIILLGSGEHYGSVVNLDFDFKKYLQATAADGMNTTRLFTGAYVEKLGDFGIQKNTLAPAAGRLVLPWKRSNAPGYALGGNKFDLGTWDEAYFTRLADFVTEAQQRGVIVEVNLFSAHYSDGWKYSAFNPKNNVNATDSVQSTAVNTLQNGTILAHQERYVREIVRRLNRFDNIYFEIQNEPWADQTDVVRMHNAYGPATDWRSTLQVVSQRSNDWQRRVAAWITDEEKRLPIRHLISQDISNFHYPITNPDPNVSIFTFHYASPETVGENSYLNKVIGFNETGFAGQADSTYRRQAWRFLFSGGGLFNQLDYSYAVGSETGTDSVGTSPGGGGPALRAQLNVLVKLLKALTVSQLMPDNTIVKAAPGTQTWAMGDGKTRWAIYCETLAAKPYNLVLSLPKGSYEAEWIDATTGRSLQKTAVVNGVVQAPAGVADRVVLVRKK</sequence>
<evidence type="ECO:0000256" key="2">
    <source>
        <dbReference type="ARBA" id="ARBA00023295"/>
    </source>
</evidence>
<evidence type="ECO:0000259" key="5">
    <source>
        <dbReference type="Pfam" id="PF00150"/>
    </source>
</evidence>
<dbReference type="GO" id="GO:0004553">
    <property type="term" value="F:hydrolase activity, hydrolyzing O-glycosyl compounds"/>
    <property type="evidence" value="ECO:0007669"/>
    <property type="project" value="InterPro"/>
</dbReference>
<feature type="chain" id="PRO_5036888727" evidence="4">
    <location>
        <begin position="21"/>
        <end position="484"/>
    </location>
</feature>
<dbReference type="AlphaFoldDB" id="A0A939GC55"/>
<comment type="similarity">
    <text evidence="3">Belongs to the glycosyl hydrolase 5 (cellulase A) family.</text>
</comment>
<dbReference type="RefSeq" id="WP_207363751.1">
    <property type="nucleotide sequence ID" value="NZ_JAFMYV010000002.1"/>
</dbReference>
<keyword evidence="4" id="KW-0732">Signal</keyword>
<dbReference type="Proteomes" id="UP000664034">
    <property type="component" value="Unassembled WGS sequence"/>
</dbReference>
<keyword evidence="1 3" id="KW-0378">Hydrolase</keyword>
<organism evidence="6 7">
    <name type="scientific">Fibrella rubiginis</name>
    <dbReference type="NCBI Taxonomy" id="2817060"/>
    <lineage>
        <taxon>Bacteria</taxon>
        <taxon>Pseudomonadati</taxon>
        <taxon>Bacteroidota</taxon>
        <taxon>Cytophagia</taxon>
        <taxon>Cytophagales</taxon>
        <taxon>Spirosomataceae</taxon>
        <taxon>Fibrella</taxon>
    </lineage>
</organism>
<dbReference type="GO" id="GO:0000272">
    <property type="term" value="P:polysaccharide catabolic process"/>
    <property type="evidence" value="ECO:0007669"/>
    <property type="project" value="InterPro"/>
</dbReference>
<dbReference type="PROSITE" id="PS51257">
    <property type="entry name" value="PROKAR_LIPOPROTEIN"/>
    <property type="match status" value="1"/>
</dbReference>
<feature type="signal peptide" evidence="4">
    <location>
        <begin position="1"/>
        <end position="20"/>
    </location>
</feature>
<accession>A0A939GC55</accession>
<dbReference type="InterPro" id="IPR017853">
    <property type="entry name" value="GH"/>
</dbReference>
<proteinExistence type="inferred from homology"/>
<evidence type="ECO:0000313" key="7">
    <source>
        <dbReference type="Proteomes" id="UP000664034"/>
    </source>
</evidence>
<dbReference type="InterPro" id="IPR001547">
    <property type="entry name" value="Glyco_hydro_5"/>
</dbReference>
<name>A0A939GC55_9BACT</name>
<evidence type="ECO:0000256" key="3">
    <source>
        <dbReference type="RuleBase" id="RU361153"/>
    </source>
</evidence>
<keyword evidence="2 3" id="KW-0326">Glycosidase</keyword>
<dbReference type="Gene3D" id="3.20.20.80">
    <property type="entry name" value="Glycosidases"/>
    <property type="match status" value="1"/>
</dbReference>
<evidence type="ECO:0000256" key="4">
    <source>
        <dbReference type="SAM" id="SignalP"/>
    </source>
</evidence>
<dbReference type="EMBL" id="JAFMYV010000002">
    <property type="protein sequence ID" value="MBO0936214.1"/>
    <property type="molecule type" value="Genomic_DNA"/>
</dbReference>
<gene>
    <name evidence="6" type="ORF">J2I47_06615</name>
</gene>
<feature type="domain" description="Glycoside hydrolase family 5" evidence="5">
    <location>
        <begin position="112"/>
        <end position="244"/>
    </location>
</feature>
<comment type="caution">
    <text evidence="6">The sequence shown here is derived from an EMBL/GenBank/DDBJ whole genome shotgun (WGS) entry which is preliminary data.</text>
</comment>
<evidence type="ECO:0000313" key="6">
    <source>
        <dbReference type="EMBL" id="MBO0936214.1"/>
    </source>
</evidence>
<dbReference type="SUPFAM" id="SSF51445">
    <property type="entry name" value="(Trans)glycosidases"/>
    <property type="match status" value="1"/>
</dbReference>
<keyword evidence="7" id="KW-1185">Reference proteome</keyword>
<reference evidence="6" key="1">
    <citation type="submission" date="2021-03" db="EMBL/GenBank/DDBJ databases">
        <title>Fibrella sp. HMF5335 genome sequencing and assembly.</title>
        <authorList>
            <person name="Kang H."/>
            <person name="Kim H."/>
            <person name="Bae S."/>
            <person name="Joh K."/>
        </authorList>
    </citation>
    <scope>NUCLEOTIDE SEQUENCE</scope>
    <source>
        <strain evidence="6">HMF5335</strain>
    </source>
</reference>
<protein>
    <submittedName>
        <fullName evidence="6">Cellulase family glycosylhydrolase</fullName>
    </submittedName>
</protein>
<dbReference type="Pfam" id="PF00150">
    <property type="entry name" value="Cellulase"/>
    <property type="match status" value="1"/>
</dbReference>
<evidence type="ECO:0000256" key="1">
    <source>
        <dbReference type="ARBA" id="ARBA00022801"/>
    </source>
</evidence>